<dbReference type="Gene3D" id="1.25.40.10">
    <property type="entry name" value="Tetratricopeptide repeat domain"/>
    <property type="match status" value="1"/>
</dbReference>
<dbReference type="InterPro" id="IPR011990">
    <property type="entry name" value="TPR-like_helical_dom_sf"/>
</dbReference>
<dbReference type="Gene3D" id="3.40.50.1460">
    <property type="match status" value="1"/>
</dbReference>
<dbReference type="InterPro" id="IPR001309">
    <property type="entry name" value="Pept_C14_p20"/>
</dbReference>
<dbReference type="GO" id="GO:0006508">
    <property type="term" value="P:proteolysis"/>
    <property type="evidence" value="ECO:0007669"/>
    <property type="project" value="InterPro"/>
</dbReference>
<protein>
    <submittedName>
        <fullName evidence="3">SUMF1/EgtB/PvdO family nonheme iron enzyme</fullName>
    </submittedName>
</protein>
<dbReference type="PROSITE" id="PS50208">
    <property type="entry name" value="CASPASE_P20"/>
    <property type="match status" value="1"/>
</dbReference>
<dbReference type="PANTHER" id="PTHR23150:SF35">
    <property type="entry name" value="BLL6746 PROTEIN"/>
    <property type="match status" value="1"/>
</dbReference>
<dbReference type="Pfam" id="PF03781">
    <property type="entry name" value="FGE-sulfatase"/>
    <property type="match status" value="1"/>
</dbReference>
<name>A0A9D5JXN2_9BACT</name>
<dbReference type="GO" id="GO:0120147">
    <property type="term" value="F:formylglycine-generating oxidase activity"/>
    <property type="evidence" value="ECO:0007669"/>
    <property type="project" value="TreeGrafter"/>
</dbReference>
<evidence type="ECO:0000256" key="1">
    <source>
        <dbReference type="SAM" id="MobiDB-lite"/>
    </source>
</evidence>
<dbReference type="InterPro" id="IPR029030">
    <property type="entry name" value="Caspase-like_dom_sf"/>
</dbReference>
<dbReference type="AlphaFoldDB" id="A0A9D5JXN2"/>
<dbReference type="Proteomes" id="UP000649604">
    <property type="component" value="Unassembled WGS sequence"/>
</dbReference>
<reference evidence="3" key="1">
    <citation type="submission" date="2019-11" db="EMBL/GenBank/DDBJ databases">
        <title>Microbial mats filling the niche in hypersaline microbial mats.</title>
        <authorList>
            <person name="Wong H.L."/>
            <person name="Macleod F.I."/>
            <person name="White R.A. III"/>
            <person name="Burns B.P."/>
        </authorList>
    </citation>
    <scope>NUCLEOTIDE SEQUENCE</scope>
    <source>
        <strain evidence="3">Rbin_158</strain>
    </source>
</reference>
<feature type="region of interest" description="Disordered" evidence="1">
    <location>
        <begin position="375"/>
        <end position="398"/>
    </location>
</feature>
<dbReference type="InterPro" id="IPR051043">
    <property type="entry name" value="Sulfatase_Mod_Factor_Kinase"/>
</dbReference>
<dbReference type="SUPFAM" id="SSF56436">
    <property type="entry name" value="C-type lectin-like"/>
    <property type="match status" value="1"/>
</dbReference>
<dbReference type="Pfam" id="PF00656">
    <property type="entry name" value="Peptidase_C14"/>
    <property type="match status" value="1"/>
</dbReference>
<dbReference type="SUPFAM" id="SSF52129">
    <property type="entry name" value="Caspase-like"/>
    <property type="match status" value="1"/>
</dbReference>
<dbReference type="InterPro" id="IPR016187">
    <property type="entry name" value="CTDL_fold"/>
</dbReference>
<dbReference type="GO" id="GO:0004197">
    <property type="term" value="F:cysteine-type endopeptidase activity"/>
    <property type="evidence" value="ECO:0007669"/>
    <property type="project" value="InterPro"/>
</dbReference>
<dbReference type="InterPro" id="IPR011600">
    <property type="entry name" value="Pept_C14_caspase"/>
</dbReference>
<dbReference type="EMBL" id="WJJP01000508">
    <property type="protein sequence ID" value="MBD3326000.1"/>
    <property type="molecule type" value="Genomic_DNA"/>
</dbReference>
<dbReference type="PANTHER" id="PTHR23150">
    <property type="entry name" value="SULFATASE MODIFYING FACTOR 1, 2"/>
    <property type="match status" value="1"/>
</dbReference>
<evidence type="ECO:0000313" key="3">
    <source>
        <dbReference type="EMBL" id="MBD3326000.1"/>
    </source>
</evidence>
<dbReference type="Gene3D" id="3.90.1580.10">
    <property type="entry name" value="paralog of FGE (formylglycine-generating enzyme)"/>
    <property type="match status" value="1"/>
</dbReference>
<sequence>MRQRRGNMLAGGLVILLVVLAAVALDASAARRVALVIGNAAYPEKEDPNRDLFGPLVNPVNDAEDMGHMLAAHGFAVQVVTDADLREMDDAVSRFIDALYEKETEVGLFYYSGHGVQANDRRGRDRNWLIPVGRRFQDTADIRSFAMDADWILDKMTVAPVEVTVMVLDACREYLEEDRGGGGSGLGSMGASGALVAYATAPGRVAKENRGGRNSYYTASLLEAMEAGAHLPILQVFHNTHAPVERATDGKQVPWENNGLIGDFCLGPCAQTQPPGPRGPNVSELLQACARHFQANRLTTGRGGTALECYEQVLELDPTNTDALAGLDQIEARYAEWAAQALANGQREKAETFLERLRFVNPESRRLAALDAHLATPTPQPQPTPLPTATPTAKPTSCWERQEPGAVCTEPETGMEFVWIPPGCFQMGQTEAEKARLLEEWGEEDYQKYFQRELPRHEVCLKEGFWMGRYEVTNAQYRRWKPEHDSGEYKGRSLNGTDQPVVRVSWREAREFTAWLTAQSETTDVAFRLPTEAEWEYAARAGTATARFWGDDPDDACAYANVHDRTSDEAFDWSWPPHACDDGYAVAAPVGQFRPNGFGLYDMLGNVWEWVADTYYDSYEDAPPDGSMRGSLGDEKAKVLRGGAWIDDAEYLRSTVRNWYNPLGRLNNGGFRVVLVCSVDVLGF</sequence>
<dbReference type="InterPro" id="IPR042095">
    <property type="entry name" value="SUMF_sf"/>
</dbReference>
<feature type="domain" description="Caspase family p20" evidence="2">
    <location>
        <begin position="30"/>
        <end position="117"/>
    </location>
</feature>
<accession>A0A9D5JXN2</accession>
<evidence type="ECO:0000313" key="4">
    <source>
        <dbReference type="Proteomes" id="UP000649604"/>
    </source>
</evidence>
<proteinExistence type="predicted"/>
<organism evidence="3 4">
    <name type="scientific">candidate division KSB3 bacterium</name>
    <dbReference type="NCBI Taxonomy" id="2044937"/>
    <lineage>
        <taxon>Bacteria</taxon>
        <taxon>candidate division KSB3</taxon>
    </lineage>
</organism>
<evidence type="ECO:0000259" key="2">
    <source>
        <dbReference type="PROSITE" id="PS50208"/>
    </source>
</evidence>
<feature type="compositionally biased region" description="Pro residues" evidence="1">
    <location>
        <begin position="378"/>
        <end position="388"/>
    </location>
</feature>
<comment type="caution">
    <text evidence="3">The sequence shown here is derived from an EMBL/GenBank/DDBJ whole genome shotgun (WGS) entry which is preliminary data.</text>
</comment>
<dbReference type="InterPro" id="IPR005532">
    <property type="entry name" value="SUMF_dom"/>
</dbReference>
<gene>
    <name evidence="3" type="ORF">GF339_15555</name>
</gene>